<dbReference type="Gene3D" id="3.40.50.1110">
    <property type="entry name" value="SGNH hydrolase"/>
    <property type="match status" value="1"/>
</dbReference>
<dbReference type="Proteomes" id="UP000254875">
    <property type="component" value="Unassembled WGS sequence"/>
</dbReference>
<dbReference type="InterPro" id="IPR011042">
    <property type="entry name" value="6-blade_b-propeller_TolB-like"/>
</dbReference>
<organism evidence="1 2">
    <name type="scientific">Paraburkholderia lacunae</name>
    <dbReference type="NCBI Taxonomy" id="2211104"/>
    <lineage>
        <taxon>Bacteria</taxon>
        <taxon>Pseudomonadati</taxon>
        <taxon>Pseudomonadota</taxon>
        <taxon>Betaproteobacteria</taxon>
        <taxon>Burkholderiales</taxon>
        <taxon>Burkholderiaceae</taxon>
        <taxon>Paraburkholderia</taxon>
    </lineage>
</organism>
<accession>A0A370N7E4</accession>
<dbReference type="SUPFAM" id="SSF52266">
    <property type="entry name" value="SGNH hydrolase"/>
    <property type="match status" value="1"/>
</dbReference>
<dbReference type="AlphaFoldDB" id="A0A370N7E4"/>
<dbReference type="InterPro" id="IPR036514">
    <property type="entry name" value="SGNH_hydro_sf"/>
</dbReference>
<dbReference type="OrthoDB" id="8900424at2"/>
<reference evidence="2" key="1">
    <citation type="submission" date="2018-05" db="EMBL/GenBank/DDBJ databases">
        <authorList>
            <person name="Feng T."/>
        </authorList>
    </citation>
    <scope>NUCLEOTIDE SEQUENCE [LARGE SCALE GENOMIC DNA]</scope>
    <source>
        <strain evidence="2">S27</strain>
    </source>
</reference>
<evidence type="ECO:0000313" key="1">
    <source>
        <dbReference type="EMBL" id="RDK01428.1"/>
    </source>
</evidence>
<protein>
    <submittedName>
        <fullName evidence="1">Uncharacterized protein</fullName>
    </submittedName>
</protein>
<keyword evidence="2" id="KW-1185">Reference proteome</keyword>
<dbReference type="RefSeq" id="WP_115101830.1">
    <property type="nucleotide sequence ID" value="NZ_QHKS01000010.1"/>
</dbReference>
<dbReference type="SUPFAM" id="SSF82171">
    <property type="entry name" value="DPP6 N-terminal domain-like"/>
    <property type="match status" value="1"/>
</dbReference>
<dbReference type="Gene3D" id="2.120.10.30">
    <property type="entry name" value="TolB, C-terminal domain"/>
    <property type="match status" value="1"/>
</dbReference>
<comment type="caution">
    <text evidence="1">The sequence shown here is derived from an EMBL/GenBank/DDBJ whole genome shotgun (WGS) entry which is preliminary data.</text>
</comment>
<dbReference type="GO" id="GO:0016788">
    <property type="term" value="F:hydrolase activity, acting on ester bonds"/>
    <property type="evidence" value="ECO:0007669"/>
    <property type="project" value="UniProtKB-ARBA"/>
</dbReference>
<proteinExistence type="predicted"/>
<name>A0A370N7E4_9BURK</name>
<sequence length="757" mass="77693">MSAIDNLKDAISGIVVNWPIIRKFANGGSTDTVDTDSGTLPVMAKVVADAQNMFEQAKTDLIAQKGSEINQAADGILAQTQAVAADVNADAGTAAGSALSAAAAASSAQTGANASAASGRYFATVAAGVAGSADGQSFSTLSADDHFLIVYQRQAGAAVEQLRFATQSYLDTGFDFSSYSRSGYVGGIVDSLKRIALGVRASGKIDIGNVQDVGGKVAQNTSISTGPASGASSVVATANGSARTNPRLTADVTALQAAPSNVMLTQGRSNYAWPWTDSQSRVAGGLDFAGNLWSKGLNVTSVITAINAAGVANLVAAAGLSSVVSLTSTYARSGYAWAVIGSSGRVPLGLDFSGNLISKGTNLNARIAALETATPTVTFSPQQLDGAAYGVFIRQVSSHTQLFSVNKATGALVQLTSTGNNVNPAWSNDQSNVLFSTDRNGASEQYFSPVTGGAANRVIPYADLIGWGDSMTAVGSGYFDTLVGLLPGRMGTNQGIGGQQSYQIAARAAGFNLTCNVAGGQIPASGPVSITGLSNFILNTKFSVDVVIAGVPGTITEHYTQANVDNTFTFTPAASYTGPAVNVTNPVAVTPTTTFYSATIASVPLATTRQRIHSIRVGRNDVGKVGYNQATTLANIDSIPQKIASYHKWFFVMGVTSSYGDLPISQGGNQATDAASQTLMDQIAALNAALAARYGANFVDVQAAMIAQGYGQTATVNGSQYTVLNNVWSNDGIHETTVGKQATANLIINSIITPKGW</sequence>
<evidence type="ECO:0000313" key="2">
    <source>
        <dbReference type="Proteomes" id="UP000254875"/>
    </source>
</evidence>
<dbReference type="EMBL" id="QHKS01000010">
    <property type="protein sequence ID" value="RDK01428.1"/>
    <property type="molecule type" value="Genomic_DNA"/>
</dbReference>
<gene>
    <name evidence="1" type="ORF">DLM46_16490</name>
</gene>